<dbReference type="EMBL" id="CAJNOL010011570">
    <property type="protein sequence ID" value="CAF1656045.1"/>
    <property type="molecule type" value="Genomic_DNA"/>
</dbReference>
<sequence length="179" mass="21213">NIDDDERDNIEEYSLEESDNSDYSEEYDDPPSTANVPTPPTKASQENILDNNDDVQSRHELYKELYQQRTKESIKKGEVERIISTEGLTSQELEKAIDLLQKQRIHEQIQIDNFERYKKLHMFTYSTTTTTISNEHVNHIVTSILNKKQRNLLEQQQTFIRRNTDENNKRNNYLVDKFT</sequence>
<protein>
    <submittedName>
        <fullName evidence="2">Uncharacterized protein</fullName>
    </submittedName>
</protein>
<evidence type="ECO:0000313" key="5">
    <source>
        <dbReference type="Proteomes" id="UP000663870"/>
    </source>
</evidence>
<proteinExistence type="predicted"/>
<name>A0A815TG92_9BILA</name>
<dbReference type="EMBL" id="CAJNOH010009773">
    <property type="protein sequence ID" value="CAF1503365.1"/>
    <property type="molecule type" value="Genomic_DNA"/>
</dbReference>
<feature type="compositionally biased region" description="Polar residues" evidence="1">
    <location>
        <begin position="32"/>
        <end position="47"/>
    </location>
</feature>
<feature type="compositionally biased region" description="Acidic residues" evidence="1">
    <location>
        <begin position="1"/>
        <end position="29"/>
    </location>
</feature>
<keyword evidence="5" id="KW-1185">Reference proteome</keyword>
<gene>
    <name evidence="3" type="ORF">JXQ802_LOCUS55287</name>
    <name evidence="2" type="ORF">PYM288_LOCUS38766</name>
</gene>
<feature type="non-terminal residue" evidence="2">
    <location>
        <position position="1"/>
    </location>
</feature>
<reference evidence="2" key="1">
    <citation type="submission" date="2021-02" db="EMBL/GenBank/DDBJ databases">
        <authorList>
            <person name="Nowell W R."/>
        </authorList>
    </citation>
    <scope>NUCLEOTIDE SEQUENCE</scope>
</reference>
<organism evidence="2 4">
    <name type="scientific">Rotaria sordida</name>
    <dbReference type="NCBI Taxonomy" id="392033"/>
    <lineage>
        <taxon>Eukaryota</taxon>
        <taxon>Metazoa</taxon>
        <taxon>Spiralia</taxon>
        <taxon>Gnathifera</taxon>
        <taxon>Rotifera</taxon>
        <taxon>Eurotatoria</taxon>
        <taxon>Bdelloidea</taxon>
        <taxon>Philodinida</taxon>
        <taxon>Philodinidae</taxon>
        <taxon>Rotaria</taxon>
    </lineage>
</organism>
<evidence type="ECO:0000256" key="1">
    <source>
        <dbReference type="SAM" id="MobiDB-lite"/>
    </source>
</evidence>
<evidence type="ECO:0000313" key="2">
    <source>
        <dbReference type="EMBL" id="CAF1503365.1"/>
    </source>
</evidence>
<evidence type="ECO:0000313" key="3">
    <source>
        <dbReference type="EMBL" id="CAF1656045.1"/>
    </source>
</evidence>
<dbReference type="AlphaFoldDB" id="A0A815TG92"/>
<comment type="caution">
    <text evidence="2">The sequence shown here is derived from an EMBL/GenBank/DDBJ whole genome shotgun (WGS) entry which is preliminary data.</text>
</comment>
<dbReference type="Proteomes" id="UP000663854">
    <property type="component" value="Unassembled WGS sequence"/>
</dbReference>
<feature type="region of interest" description="Disordered" evidence="1">
    <location>
        <begin position="1"/>
        <end position="47"/>
    </location>
</feature>
<accession>A0A815TG92</accession>
<dbReference type="Proteomes" id="UP000663870">
    <property type="component" value="Unassembled WGS sequence"/>
</dbReference>
<evidence type="ECO:0000313" key="4">
    <source>
        <dbReference type="Proteomes" id="UP000663854"/>
    </source>
</evidence>